<name>A0ABR6WSZ6_9FIRM</name>
<dbReference type="Proteomes" id="UP000603234">
    <property type="component" value="Unassembled WGS sequence"/>
</dbReference>
<evidence type="ECO:0000313" key="4">
    <source>
        <dbReference type="Proteomes" id="UP000603234"/>
    </source>
</evidence>
<proteinExistence type="predicted"/>
<reference evidence="3 4" key="1">
    <citation type="journal article" date="2020" name="mSystems">
        <title>Defining Genomic and Predicted Metabolic Features of the Acetobacterium Genus.</title>
        <authorList>
            <person name="Ross D.E."/>
            <person name="Marshall C.W."/>
            <person name="Gulliver D."/>
            <person name="May H.D."/>
            <person name="Norman R.S."/>
        </authorList>
    </citation>
    <scope>NUCLEOTIDE SEQUENCE [LARGE SCALE GENOMIC DNA]</scope>
    <source>
        <strain evidence="3 4">DSM 8238</strain>
    </source>
</reference>
<keyword evidence="1" id="KW-0472">Membrane</keyword>
<accession>A0ABR6WSZ6</accession>
<dbReference type="InterPro" id="IPR059177">
    <property type="entry name" value="GH29D-like_dom"/>
</dbReference>
<sequence>MNDQDEHTNEEADERKASDQIRKRKIIIIILSVLIGILVLGILGYVVFRQMQPSDSIQGTKDKIETTTSKEELKKLYDELIRSSVAAGASEAEILALLEQAATETGDQSYLAQKDSYTIKNPSFSLAPGTYQGAQSLGISKGNSADAVFYTTDGSRPTTGSTEYTTPISLPEGTTTVKAVEVNTKGLISPVLEGQYIIAPATTTETQSNLTSQEFIDKVYGVWYAQEPEHNVVVTISDSEFTFTRYYIDGVINGPYTVVSTTDNGGTISAPGYVEGHYMGDILVQIDFGVLGDNKININSNANGNNWGEYRAAEYLGSGQYRLPFDPGGGGDIVVLN</sequence>
<feature type="domain" description="GH29D-like beta-sandwich" evidence="2">
    <location>
        <begin position="127"/>
        <end position="186"/>
    </location>
</feature>
<dbReference type="RefSeq" id="WP_186841542.1">
    <property type="nucleotide sequence ID" value="NZ_WJBC01000004.1"/>
</dbReference>
<keyword evidence="4" id="KW-1185">Reference proteome</keyword>
<evidence type="ECO:0000313" key="3">
    <source>
        <dbReference type="EMBL" id="MBC3803633.1"/>
    </source>
</evidence>
<feature type="transmembrane region" description="Helical" evidence="1">
    <location>
        <begin position="26"/>
        <end position="48"/>
    </location>
</feature>
<dbReference type="EMBL" id="WJBC01000004">
    <property type="protein sequence ID" value="MBC3803633.1"/>
    <property type="molecule type" value="Genomic_DNA"/>
</dbReference>
<protein>
    <recommendedName>
        <fullName evidence="2">GH29D-like beta-sandwich domain-containing protein</fullName>
    </recommendedName>
</protein>
<dbReference type="Pfam" id="PF13290">
    <property type="entry name" value="CHB_HEX_C_1"/>
    <property type="match status" value="1"/>
</dbReference>
<keyword evidence="1" id="KW-1133">Transmembrane helix</keyword>
<comment type="caution">
    <text evidence="3">The sequence shown here is derived from an EMBL/GenBank/DDBJ whole genome shotgun (WGS) entry which is preliminary data.</text>
</comment>
<evidence type="ECO:0000259" key="2">
    <source>
        <dbReference type="Pfam" id="PF13290"/>
    </source>
</evidence>
<evidence type="ECO:0000256" key="1">
    <source>
        <dbReference type="SAM" id="Phobius"/>
    </source>
</evidence>
<keyword evidence="1" id="KW-0812">Transmembrane</keyword>
<gene>
    <name evidence="3" type="ORF">GH808_04195</name>
</gene>
<organism evidence="3 4">
    <name type="scientific">Acetobacterium fimetarium</name>
    <dbReference type="NCBI Taxonomy" id="52691"/>
    <lineage>
        <taxon>Bacteria</taxon>
        <taxon>Bacillati</taxon>
        <taxon>Bacillota</taxon>
        <taxon>Clostridia</taxon>
        <taxon>Eubacteriales</taxon>
        <taxon>Eubacteriaceae</taxon>
        <taxon>Acetobacterium</taxon>
    </lineage>
</organism>